<sequence length="264" mass="29505">MKISVVIPTHNRPQYLEESLRSVLNQSLSPYEVLVVNNGDNKVKLPSDMDTVKIIDIEPHAGAAKARNAGAALAAGDFVAFIDDDDLWHKDYLKNVSNAISRGAKCMISRLDKLQNDKVVPYKNAHNKLSQDAILVYNPGITGSNIVISKDLFKQVGGFDAKLPPSEDKSLILELLMKNIKVVTLPDNQAIIREHGAERLTDAGKMAKGIFEFTKKYGSIMNTKQKIANWLKIYRYRYEAGNKFALAPFATLYTLTRVMKLLRI</sequence>
<protein>
    <recommendedName>
        <fullName evidence="1">Glycosyltransferase 2-like domain-containing protein</fullName>
    </recommendedName>
</protein>
<evidence type="ECO:0000313" key="2">
    <source>
        <dbReference type="EMBL" id="PIS05292.1"/>
    </source>
</evidence>
<dbReference type="InterPro" id="IPR029044">
    <property type="entry name" value="Nucleotide-diphossugar_trans"/>
</dbReference>
<proteinExistence type="predicted"/>
<accession>A0A2H0W1Q2</accession>
<dbReference type="EMBL" id="PEZZ01000012">
    <property type="protein sequence ID" value="PIS05292.1"/>
    <property type="molecule type" value="Genomic_DNA"/>
</dbReference>
<dbReference type="PANTHER" id="PTHR43685:SF2">
    <property type="entry name" value="GLYCOSYLTRANSFERASE 2-LIKE DOMAIN-CONTAINING PROTEIN"/>
    <property type="match status" value="1"/>
</dbReference>
<reference evidence="3" key="1">
    <citation type="submission" date="2017-09" db="EMBL/GenBank/DDBJ databases">
        <title>Depth-based differentiation of microbial function through sediment-hosted aquifers and enrichment of novel symbionts in the deep terrestrial subsurface.</title>
        <authorList>
            <person name="Probst A.J."/>
            <person name="Ladd B."/>
            <person name="Jarett J.K."/>
            <person name="Geller-Mcgrath D.E."/>
            <person name="Sieber C.M.K."/>
            <person name="Emerson J.B."/>
            <person name="Anantharaman K."/>
            <person name="Thomas B.C."/>
            <person name="Malmstrom R."/>
            <person name="Stieglmeier M."/>
            <person name="Klingl A."/>
            <person name="Woyke T."/>
            <person name="Ryan C.M."/>
            <person name="Banfield J.F."/>
        </authorList>
    </citation>
    <scope>NUCLEOTIDE SEQUENCE [LARGE SCALE GENOMIC DNA]</scope>
</reference>
<dbReference type="AlphaFoldDB" id="A0A2H0W1Q2"/>
<comment type="caution">
    <text evidence="2">The sequence shown here is derived from an EMBL/GenBank/DDBJ whole genome shotgun (WGS) entry which is preliminary data.</text>
</comment>
<evidence type="ECO:0000259" key="1">
    <source>
        <dbReference type="Pfam" id="PF00535"/>
    </source>
</evidence>
<evidence type="ECO:0000313" key="3">
    <source>
        <dbReference type="Proteomes" id="UP000230935"/>
    </source>
</evidence>
<dbReference type="PANTHER" id="PTHR43685">
    <property type="entry name" value="GLYCOSYLTRANSFERASE"/>
    <property type="match status" value="1"/>
</dbReference>
<feature type="domain" description="Glycosyltransferase 2-like" evidence="1">
    <location>
        <begin position="4"/>
        <end position="156"/>
    </location>
</feature>
<dbReference type="Gene3D" id="3.90.550.10">
    <property type="entry name" value="Spore Coat Polysaccharide Biosynthesis Protein SpsA, Chain A"/>
    <property type="match status" value="1"/>
</dbReference>
<dbReference type="InterPro" id="IPR050834">
    <property type="entry name" value="Glycosyltransf_2"/>
</dbReference>
<dbReference type="InterPro" id="IPR001173">
    <property type="entry name" value="Glyco_trans_2-like"/>
</dbReference>
<dbReference type="SUPFAM" id="SSF53448">
    <property type="entry name" value="Nucleotide-diphospho-sugar transferases"/>
    <property type="match status" value="1"/>
</dbReference>
<dbReference type="CDD" id="cd00761">
    <property type="entry name" value="Glyco_tranf_GTA_type"/>
    <property type="match status" value="1"/>
</dbReference>
<gene>
    <name evidence="2" type="ORF">COT81_01900</name>
</gene>
<dbReference type="Proteomes" id="UP000230935">
    <property type="component" value="Unassembled WGS sequence"/>
</dbReference>
<organism evidence="2 3">
    <name type="scientific">Candidatus Buchananbacteria bacterium CG10_big_fil_rev_8_21_14_0_10_42_9</name>
    <dbReference type="NCBI Taxonomy" id="1974526"/>
    <lineage>
        <taxon>Bacteria</taxon>
        <taxon>Candidatus Buchananiibacteriota</taxon>
    </lineage>
</organism>
<name>A0A2H0W1Q2_9BACT</name>
<dbReference type="Pfam" id="PF00535">
    <property type="entry name" value="Glycos_transf_2"/>
    <property type="match status" value="1"/>
</dbReference>